<keyword evidence="3 7" id="KW-1134">Transmembrane beta strand</keyword>
<accession>A0A1H6XBD0</accession>
<dbReference type="Gene3D" id="2.170.130.10">
    <property type="entry name" value="TonB-dependent receptor, plug domain"/>
    <property type="match status" value="1"/>
</dbReference>
<dbReference type="Pfam" id="PF13715">
    <property type="entry name" value="CarbopepD_reg_2"/>
    <property type="match status" value="1"/>
</dbReference>
<keyword evidence="10" id="KW-0675">Receptor</keyword>
<name>A0A1H6XBD0_9BACT</name>
<gene>
    <name evidence="10" type="ORF">SAMN04487995_3844</name>
</gene>
<dbReference type="Gene3D" id="2.60.40.1120">
    <property type="entry name" value="Carboxypeptidase-like, regulatory domain"/>
    <property type="match status" value="1"/>
</dbReference>
<evidence type="ECO:0000256" key="1">
    <source>
        <dbReference type="ARBA" id="ARBA00004571"/>
    </source>
</evidence>
<dbReference type="EMBL" id="FNXY01000006">
    <property type="protein sequence ID" value="SEJ26463.1"/>
    <property type="molecule type" value="Genomic_DNA"/>
</dbReference>
<keyword evidence="4 7" id="KW-0812">Transmembrane</keyword>
<evidence type="ECO:0000256" key="5">
    <source>
        <dbReference type="ARBA" id="ARBA00023136"/>
    </source>
</evidence>
<dbReference type="STRING" id="408657.SAMN04487995_3844"/>
<keyword evidence="6 7" id="KW-0998">Cell outer membrane</keyword>
<comment type="similarity">
    <text evidence="7">Belongs to the TonB-dependent receptor family.</text>
</comment>
<dbReference type="InterPro" id="IPR037066">
    <property type="entry name" value="Plug_dom_sf"/>
</dbReference>
<proteinExistence type="inferred from homology"/>
<dbReference type="SUPFAM" id="SSF56935">
    <property type="entry name" value="Porins"/>
    <property type="match status" value="1"/>
</dbReference>
<feature type="chain" id="PRO_5011564955" evidence="8">
    <location>
        <begin position="30"/>
        <end position="801"/>
    </location>
</feature>
<keyword evidence="8" id="KW-0732">Signal</keyword>
<keyword evidence="5 7" id="KW-0472">Membrane</keyword>
<sequence length="801" mass="89484">MSKYFISFSPGAYCGIFLLVLAAAATAMGQNKFTISGTMKDKSNGETLIGASIYVKQSPSSGAVTNAYGFYSITLPQGLYTIEYSYIGYEKIVKDIDLDGNATVNVELPVLSRVLDEVKIVDESRISTSRNFEMSVNKLDIKTIQKLPALMGEVDIVKSLQFLPGVSQVGEGSSGFNVRGGSVGQNLVLLDEAPVYNSSHMLGFFSVFNPDAVKDVKLYKGAIPAEYGGRISSVLDVRLKEGNNKKTEVDGGVGFIFSRLAVQGPLVKDKSSYLIAVRRSYIDGLSTLLTSNNFGLNFYDITLKTNYTLNQKNRLYLSGFFGRDNFGLSDDAKFNWGNKSGTLRWNTVLSSKLFANVSAVFSNYNYNLGFNQDENNKYSWSSAISNYVVKPDFSYFINSNSEVKFGLESSYYQFNPSKTVGTTNGETVDSSQPKKYALEMAGYISHRLKVGSKLEFQYGIRFSYFNYLGPGTAYIYNDTIAGRKRTAIAQRQYKSGQSIASYSNPEPRMSAKYQITDQASIKASFSRTAQYVHFISNTSASNPLNIWTPSTNNIKPAVGNQYTLGYFTDLGQHAEYEFSAETFYRTTTNEIDYINGAELLNNDRLEGDLLSGNGRAYGLELYLQKKKGVITGWVSYTLSRSELKVDGINNGKWYPTRFDQTHNLKVIASYTINQKWSTTADFAFTTGTPTTYPNQRYLSQGILIPYNTTNARNDARLTPYHRLDLSLRMEGKTINKKGLARKNHDFWVFSIYNTYGRKNAFSTYFSQSTDRVTSYQPIQTQAHRVSIIGSMVPSVSYNFKF</sequence>
<dbReference type="Gene3D" id="2.40.170.20">
    <property type="entry name" value="TonB-dependent receptor, beta-barrel domain"/>
    <property type="match status" value="1"/>
</dbReference>
<evidence type="ECO:0000313" key="11">
    <source>
        <dbReference type="Proteomes" id="UP000199532"/>
    </source>
</evidence>
<protein>
    <submittedName>
        <fullName evidence="10">TonB-dependent Receptor Plug Domain</fullName>
    </submittedName>
</protein>
<dbReference type="PROSITE" id="PS52016">
    <property type="entry name" value="TONB_DEPENDENT_REC_3"/>
    <property type="match status" value="1"/>
</dbReference>
<evidence type="ECO:0000313" key="10">
    <source>
        <dbReference type="EMBL" id="SEJ26463.1"/>
    </source>
</evidence>
<evidence type="ECO:0000256" key="2">
    <source>
        <dbReference type="ARBA" id="ARBA00022448"/>
    </source>
</evidence>
<evidence type="ECO:0000256" key="4">
    <source>
        <dbReference type="ARBA" id="ARBA00022692"/>
    </source>
</evidence>
<dbReference type="InterPro" id="IPR036942">
    <property type="entry name" value="Beta-barrel_TonB_sf"/>
</dbReference>
<evidence type="ECO:0000256" key="8">
    <source>
        <dbReference type="SAM" id="SignalP"/>
    </source>
</evidence>
<evidence type="ECO:0000259" key="9">
    <source>
        <dbReference type="Pfam" id="PF07715"/>
    </source>
</evidence>
<reference evidence="10 11" key="1">
    <citation type="submission" date="2016-10" db="EMBL/GenBank/DDBJ databases">
        <authorList>
            <person name="de Groot N.N."/>
        </authorList>
    </citation>
    <scope>NUCLEOTIDE SEQUENCE [LARGE SCALE GENOMIC DNA]</scope>
    <source>
        <strain evidence="10 11">DSM 19938</strain>
    </source>
</reference>
<keyword evidence="2 7" id="KW-0813">Transport</keyword>
<organism evidence="10 11">
    <name type="scientific">Dyadobacter koreensis</name>
    <dbReference type="NCBI Taxonomy" id="408657"/>
    <lineage>
        <taxon>Bacteria</taxon>
        <taxon>Pseudomonadati</taxon>
        <taxon>Bacteroidota</taxon>
        <taxon>Cytophagia</taxon>
        <taxon>Cytophagales</taxon>
        <taxon>Spirosomataceae</taxon>
        <taxon>Dyadobacter</taxon>
    </lineage>
</organism>
<dbReference type="InterPro" id="IPR039426">
    <property type="entry name" value="TonB-dep_rcpt-like"/>
</dbReference>
<dbReference type="SUPFAM" id="SSF49464">
    <property type="entry name" value="Carboxypeptidase regulatory domain-like"/>
    <property type="match status" value="1"/>
</dbReference>
<dbReference type="InterPro" id="IPR008969">
    <property type="entry name" value="CarboxyPept-like_regulatory"/>
</dbReference>
<dbReference type="InterPro" id="IPR012910">
    <property type="entry name" value="Plug_dom"/>
</dbReference>
<feature type="domain" description="TonB-dependent receptor plug" evidence="9">
    <location>
        <begin position="152"/>
        <end position="230"/>
    </location>
</feature>
<dbReference type="Proteomes" id="UP000199532">
    <property type="component" value="Unassembled WGS sequence"/>
</dbReference>
<evidence type="ECO:0000256" key="3">
    <source>
        <dbReference type="ARBA" id="ARBA00022452"/>
    </source>
</evidence>
<comment type="subcellular location">
    <subcellularLocation>
        <location evidence="1 7">Cell outer membrane</location>
        <topology evidence="1 7">Multi-pass membrane protein</topology>
    </subcellularLocation>
</comment>
<evidence type="ECO:0000256" key="6">
    <source>
        <dbReference type="ARBA" id="ARBA00023237"/>
    </source>
</evidence>
<evidence type="ECO:0000256" key="7">
    <source>
        <dbReference type="PROSITE-ProRule" id="PRU01360"/>
    </source>
</evidence>
<dbReference type="Pfam" id="PF07715">
    <property type="entry name" value="Plug"/>
    <property type="match status" value="1"/>
</dbReference>
<feature type="signal peptide" evidence="8">
    <location>
        <begin position="1"/>
        <end position="29"/>
    </location>
</feature>
<dbReference type="RefSeq" id="WP_229209683.1">
    <property type="nucleotide sequence ID" value="NZ_FNXY01000006.1"/>
</dbReference>
<dbReference type="AlphaFoldDB" id="A0A1H6XBD0"/>
<keyword evidence="11" id="KW-1185">Reference proteome</keyword>
<dbReference type="GO" id="GO:0009279">
    <property type="term" value="C:cell outer membrane"/>
    <property type="evidence" value="ECO:0007669"/>
    <property type="project" value="UniProtKB-SubCell"/>
</dbReference>